<feature type="domain" description="Histidine kinase" evidence="8">
    <location>
        <begin position="502"/>
        <end position="740"/>
    </location>
</feature>
<evidence type="ECO:0000256" key="1">
    <source>
        <dbReference type="ARBA" id="ARBA00000085"/>
    </source>
</evidence>
<dbReference type="InterPro" id="IPR005467">
    <property type="entry name" value="His_kinase_dom"/>
</dbReference>
<dbReference type="EC" id="2.7.13.3" evidence="2"/>
<gene>
    <name evidence="9" type="ORF">GXP67_25470</name>
</gene>
<dbReference type="KEGG" id="rhoz:GXP67_25470"/>
<dbReference type="Pfam" id="PF13181">
    <property type="entry name" value="TPR_8"/>
    <property type="match status" value="1"/>
</dbReference>
<comment type="catalytic activity">
    <reaction evidence="1">
        <text>ATP + protein L-histidine = ADP + protein N-phospho-L-histidine.</text>
        <dbReference type="EC" id="2.7.13.3"/>
    </reaction>
</comment>
<dbReference type="SUPFAM" id="SSF48452">
    <property type="entry name" value="TPR-like"/>
    <property type="match status" value="3"/>
</dbReference>
<keyword evidence="9" id="KW-0808">Transferase</keyword>
<keyword evidence="9" id="KW-0418">Kinase</keyword>
<dbReference type="EMBL" id="CP048222">
    <property type="protein sequence ID" value="QHT69756.1"/>
    <property type="molecule type" value="Genomic_DNA"/>
</dbReference>
<dbReference type="SMART" id="SM00028">
    <property type="entry name" value="TPR"/>
    <property type="match status" value="7"/>
</dbReference>
<keyword evidence="7" id="KW-0732">Signal</keyword>
<evidence type="ECO:0000256" key="4">
    <source>
        <dbReference type="PROSITE-ProRule" id="PRU00339"/>
    </source>
</evidence>
<dbReference type="SUPFAM" id="SSF47384">
    <property type="entry name" value="Homodimeric domain of signal transducing histidine kinase"/>
    <property type="match status" value="1"/>
</dbReference>
<feature type="repeat" description="TPR" evidence="4">
    <location>
        <begin position="121"/>
        <end position="154"/>
    </location>
</feature>
<dbReference type="Proteomes" id="UP000480178">
    <property type="component" value="Chromosome"/>
</dbReference>
<evidence type="ECO:0000313" key="9">
    <source>
        <dbReference type="EMBL" id="QHT69756.1"/>
    </source>
</evidence>
<dbReference type="GO" id="GO:0000155">
    <property type="term" value="F:phosphorelay sensor kinase activity"/>
    <property type="evidence" value="ECO:0007669"/>
    <property type="project" value="InterPro"/>
</dbReference>
<dbReference type="Gene3D" id="3.30.565.10">
    <property type="entry name" value="Histidine kinase-like ATPase, C-terminal domain"/>
    <property type="match status" value="1"/>
</dbReference>
<dbReference type="PRINTS" id="PR00344">
    <property type="entry name" value="BCTRLSENSOR"/>
</dbReference>
<dbReference type="PANTHER" id="PTHR43065">
    <property type="entry name" value="SENSOR HISTIDINE KINASE"/>
    <property type="match status" value="1"/>
</dbReference>
<name>A0A6C0GP00_9BACT</name>
<evidence type="ECO:0000256" key="5">
    <source>
        <dbReference type="SAM" id="Coils"/>
    </source>
</evidence>
<organism evidence="9 10">
    <name type="scientific">Rhodocytophaga rosea</name>
    <dbReference type="NCBI Taxonomy" id="2704465"/>
    <lineage>
        <taxon>Bacteria</taxon>
        <taxon>Pseudomonadati</taxon>
        <taxon>Bacteroidota</taxon>
        <taxon>Cytophagia</taxon>
        <taxon>Cytophagales</taxon>
        <taxon>Rhodocytophagaceae</taxon>
        <taxon>Rhodocytophaga</taxon>
    </lineage>
</organism>
<dbReference type="PROSITE" id="PS50005">
    <property type="entry name" value="TPR"/>
    <property type="match status" value="3"/>
</dbReference>
<evidence type="ECO:0000256" key="7">
    <source>
        <dbReference type="SAM" id="SignalP"/>
    </source>
</evidence>
<dbReference type="Gene3D" id="1.10.287.130">
    <property type="match status" value="1"/>
</dbReference>
<keyword evidence="10" id="KW-1185">Reference proteome</keyword>
<evidence type="ECO:0000259" key="8">
    <source>
        <dbReference type="PROSITE" id="PS50109"/>
    </source>
</evidence>
<feature type="repeat" description="TPR" evidence="4">
    <location>
        <begin position="321"/>
        <end position="354"/>
    </location>
</feature>
<dbReference type="InterPro" id="IPR036097">
    <property type="entry name" value="HisK_dim/P_sf"/>
</dbReference>
<accession>A0A6C0GP00</accession>
<keyword evidence="3" id="KW-0597">Phosphoprotein</keyword>
<dbReference type="InterPro" id="IPR003661">
    <property type="entry name" value="HisK_dim/P_dom"/>
</dbReference>
<keyword evidence="5" id="KW-0175">Coiled coil</keyword>
<proteinExistence type="predicted"/>
<dbReference type="InterPro" id="IPR019734">
    <property type="entry name" value="TPR_rpt"/>
</dbReference>
<dbReference type="CDD" id="cd00082">
    <property type="entry name" value="HisKA"/>
    <property type="match status" value="1"/>
</dbReference>
<evidence type="ECO:0000256" key="6">
    <source>
        <dbReference type="SAM" id="Phobius"/>
    </source>
</evidence>
<dbReference type="InterPro" id="IPR004358">
    <property type="entry name" value="Sig_transdc_His_kin-like_C"/>
</dbReference>
<dbReference type="Pfam" id="PF13424">
    <property type="entry name" value="TPR_12"/>
    <property type="match status" value="2"/>
</dbReference>
<feature type="transmembrane region" description="Helical" evidence="6">
    <location>
        <begin position="436"/>
        <end position="456"/>
    </location>
</feature>
<sequence>MKYLAFLFSLVICVYGSTFGQTPAIDSLDRLILKVTTDTARIKLLLKKADFLVEVNLDSAINVSKRTIQAAEKINYKKGEANARLGLATGYNFKGEYKAASLNLKIAEEIFLSLQDSTGLGTLYGNYGMMYGMQSKYDSSIYYYERAIQVAEGLHDDRLLNNAYKNIAISYYMQSNFTPAMLYMQKSLVYYEKQKNIRSQANTLMNMGLIYDEMGDKVRAEESLMKSITLSKAAGVRNVELYAYSNLASLYESKKNYQLSYEYAMKAAVLGREMGDNGIEAASLSKAVISLAKLNKLGEAEKLARQAILTADLAKQPMNSYQAYAAMGLVLKLQNKFDRSIEAYSKAFEVMQESDIYDESIGETYFNLSESYSKVGDYQKALTAYQKYAEIADSVRSQENIRKATEINMNYEFEKKQQLAAAEQERKNVETRNRQLVLSVGLGLTILVALIAFYAFRTKLKANTLLQRQKEEIETAMTELRTTQAQLIQKEKMASLGELTAGIAHEIQNPLNFVNNFAEVSNELLEELQQELMTTQNDETLVLTSSIKTNLSKIVHHGKRADAIVKSMLQHSSMSSGEKQLLDMNVLIDEYLRLAYHGLKAKEKDFNADLITDLDVSIDRIKVVPQEIGRVLLNLFNNAFYATQQKKQQLNGQYQPQVTVTTKAVRNKVEIRVKDNGTGIPEAVKDKIFQPFFTTKPTGEGTGLGLSLSYDIITKGHGGELKVESKEDEFTEMIICLPAV</sequence>
<dbReference type="RefSeq" id="WP_162445740.1">
    <property type="nucleotide sequence ID" value="NZ_CP048222.1"/>
</dbReference>
<evidence type="ECO:0000256" key="3">
    <source>
        <dbReference type="ARBA" id="ARBA00022553"/>
    </source>
</evidence>
<dbReference type="InterPro" id="IPR036890">
    <property type="entry name" value="HATPase_C_sf"/>
</dbReference>
<feature type="coiled-coil region" evidence="5">
    <location>
        <begin position="412"/>
        <end position="486"/>
    </location>
</feature>
<feature type="signal peptide" evidence="7">
    <location>
        <begin position="1"/>
        <end position="20"/>
    </location>
</feature>
<dbReference type="PROSITE" id="PS50109">
    <property type="entry name" value="HIS_KIN"/>
    <property type="match status" value="1"/>
</dbReference>
<protein>
    <recommendedName>
        <fullName evidence="2">histidine kinase</fullName>
        <ecNumber evidence="2">2.7.13.3</ecNumber>
    </recommendedName>
</protein>
<dbReference type="Gene3D" id="1.25.40.10">
    <property type="entry name" value="Tetratricopeptide repeat domain"/>
    <property type="match status" value="2"/>
</dbReference>
<dbReference type="InterPro" id="IPR003594">
    <property type="entry name" value="HATPase_dom"/>
</dbReference>
<keyword evidence="4" id="KW-0802">TPR repeat</keyword>
<keyword evidence="6" id="KW-0472">Membrane</keyword>
<keyword evidence="6" id="KW-1133">Transmembrane helix</keyword>
<reference evidence="9 10" key="1">
    <citation type="submission" date="2020-01" db="EMBL/GenBank/DDBJ databases">
        <authorList>
            <person name="Kim M.K."/>
        </authorList>
    </citation>
    <scope>NUCLEOTIDE SEQUENCE [LARGE SCALE GENOMIC DNA]</scope>
    <source>
        <strain evidence="9 10">172606-1</strain>
    </source>
</reference>
<dbReference type="AlphaFoldDB" id="A0A6C0GP00"/>
<dbReference type="SMART" id="SM00388">
    <property type="entry name" value="HisKA"/>
    <property type="match status" value="1"/>
</dbReference>
<feature type="repeat" description="TPR" evidence="4">
    <location>
        <begin position="362"/>
        <end position="395"/>
    </location>
</feature>
<dbReference type="Pfam" id="PF02518">
    <property type="entry name" value="HATPase_c"/>
    <property type="match status" value="1"/>
</dbReference>
<dbReference type="SUPFAM" id="SSF55874">
    <property type="entry name" value="ATPase domain of HSP90 chaperone/DNA topoisomerase II/histidine kinase"/>
    <property type="match status" value="1"/>
</dbReference>
<evidence type="ECO:0000313" key="10">
    <source>
        <dbReference type="Proteomes" id="UP000480178"/>
    </source>
</evidence>
<dbReference type="Pfam" id="PF00512">
    <property type="entry name" value="HisKA"/>
    <property type="match status" value="1"/>
</dbReference>
<dbReference type="InterPro" id="IPR011990">
    <property type="entry name" value="TPR-like_helical_dom_sf"/>
</dbReference>
<dbReference type="PANTHER" id="PTHR43065:SF42">
    <property type="entry name" value="TWO-COMPONENT SENSOR PPRA"/>
    <property type="match status" value="1"/>
</dbReference>
<feature type="chain" id="PRO_5025678032" description="histidine kinase" evidence="7">
    <location>
        <begin position="21"/>
        <end position="740"/>
    </location>
</feature>
<evidence type="ECO:0000256" key="2">
    <source>
        <dbReference type="ARBA" id="ARBA00012438"/>
    </source>
</evidence>
<keyword evidence="6" id="KW-0812">Transmembrane</keyword>
<dbReference type="SMART" id="SM00387">
    <property type="entry name" value="HATPase_c"/>
    <property type="match status" value="1"/>
</dbReference>